<comment type="caution">
    <text evidence="3">The sequence shown here is derived from an EMBL/GenBank/DDBJ whole genome shotgun (WGS) entry which is preliminary data.</text>
</comment>
<feature type="domain" description="Amidohydrolase-related" evidence="2">
    <location>
        <begin position="4"/>
        <end position="226"/>
    </location>
</feature>
<dbReference type="RefSeq" id="WP_343890934.1">
    <property type="nucleotide sequence ID" value="NZ_BAAAEH010000036.1"/>
</dbReference>
<dbReference type="Gene3D" id="3.20.20.140">
    <property type="entry name" value="Metal-dependent hydrolases"/>
    <property type="match status" value="1"/>
</dbReference>
<dbReference type="Proteomes" id="UP001419910">
    <property type="component" value="Unassembled WGS sequence"/>
</dbReference>
<dbReference type="PANTHER" id="PTHR21240">
    <property type="entry name" value="2-AMINO-3-CARBOXYLMUCONATE-6-SEMIALDEHYDE DECARBOXYLASE"/>
    <property type="match status" value="1"/>
</dbReference>
<evidence type="ECO:0000313" key="3">
    <source>
        <dbReference type="EMBL" id="MEN2792367.1"/>
    </source>
</evidence>
<dbReference type="InterPro" id="IPR032466">
    <property type="entry name" value="Metal_Hydrolase"/>
</dbReference>
<proteinExistence type="predicted"/>
<reference evidence="3 4" key="1">
    <citation type="submission" date="2024-05" db="EMBL/GenBank/DDBJ databases">
        <authorList>
            <person name="Liu Q."/>
            <person name="Xin Y.-H."/>
        </authorList>
    </citation>
    <scope>NUCLEOTIDE SEQUENCE [LARGE SCALE GENOMIC DNA]</scope>
    <source>
        <strain evidence="3 4">CGMCC 1.10181</strain>
    </source>
</reference>
<evidence type="ECO:0000313" key="4">
    <source>
        <dbReference type="Proteomes" id="UP001419910"/>
    </source>
</evidence>
<protein>
    <submittedName>
        <fullName evidence="3">Amidohydrolase family protein</fullName>
    </submittedName>
</protein>
<sequence length="270" mass="29801">MLIVDSQIHLWRNDNAPPHHRRAPYLADEAITAMDAAGVARSVNCPAIWDDGANDYADEVARAYPTRFATLGWFPLALGAEEGFVEQFLARPGMLGLRFVIMRPEDCQALADGMLDPIWAVADRLGRPVAIMAPKPLLPVVGETARRFANVRWLLDHLAIGPFEKLPDAMSHLGALEALAKIPNVAVKASATPSMSNAGYPYEDVSDPLHRIFDAFGRERFFWGTDITRMPIPLSACVEMFTRHLSWLGGADLEHVMGSALCEWIGWNPS</sequence>
<dbReference type="EMBL" id="JBDIME010000027">
    <property type="protein sequence ID" value="MEN2792367.1"/>
    <property type="molecule type" value="Genomic_DNA"/>
</dbReference>
<keyword evidence="4" id="KW-1185">Reference proteome</keyword>
<keyword evidence="1" id="KW-0456">Lyase</keyword>
<evidence type="ECO:0000259" key="2">
    <source>
        <dbReference type="Pfam" id="PF04909"/>
    </source>
</evidence>
<accession>A0ABU9Y991</accession>
<dbReference type="Pfam" id="PF04909">
    <property type="entry name" value="Amidohydro_2"/>
    <property type="match status" value="1"/>
</dbReference>
<gene>
    <name evidence="3" type="ORF">ABC974_22235</name>
</gene>
<dbReference type="InterPro" id="IPR032465">
    <property type="entry name" value="ACMSD"/>
</dbReference>
<name>A0ABU9Y991_9SPHN</name>
<dbReference type="PANTHER" id="PTHR21240:SF28">
    <property type="entry name" value="ISO-OROTATE DECARBOXYLASE (EUROFUNG)"/>
    <property type="match status" value="1"/>
</dbReference>
<evidence type="ECO:0000256" key="1">
    <source>
        <dbReference type="ARBA" id="ARBA00023239"/>
    </source>
</evidence>
<organism evidence="3 4">
    <name type="scientific">Sphingomonas oligophenolica</name>
    <dbReference type="NCBI Taxonomy" id="301154"/>
    <lineage>
        <taxon>Bacteria</taxon>
        <taxon>Pseudomonadati</taxon>
        <taxon>Pseudomonadota</taxon>
        <taxon>Alphaproteobacteria</taxon>
        <taxon>Sphingomonadales</taxon>
        <taxon>Sphingomonadaceae</taxon>
        <taxon>Sphingomonas</taxon>
    </lineage>
</organism>
<dbReference type="InterPro" id="IPR006680">
    <property type="entry name" value="Amidohydro-rel"/>
</dbReference>
<dbReference type="SUPFAM" id="SSF51556">
    <property type="entry name" value="Metallo-dependent hydrolases"/>
    <property type="match status" value="1"/>
</dbReference>